<organism evidence="2 3">
    <name type="scientific">Arsenicicoccus piscis</name>
    <dbReference type="NCBI Taxonomy" id="673954"/>
    <lineage>
        <taxon>Bacteria</taxon>
        <taxon>Bacillati</taxon>
        <taxon>Actinomycetota</taxon>
        <taxon>Actinomycetes</taxon>
        <taxon>Micrococcales</taxon>
        <taxon>Intrasporangiaceae</taxon>
        <taxon>Arsenicicoccus</taxon>
    </lineage>
</organism>
<sequence>MMTYLATMTALQPADSAHALSLMRLRRAAEELIERQADVEFLTLVGELQFDVELWAHIWAPTPPSPRTASATPTTSRSCATP</sequence>
<evidence type="ECO:0000313" key="2">
    <source>
        <dbReference type="EMBL" id="GMA21891.1"/>
    </source>
</evidence>
<gene>
    <name evidence="2" type="ORF">GCM10025862_39120</name>
</gene>
<accession>A0ABQ6HTZ1</accession>
<dbReference type="EMBL" id="BSUJ01000001">
    <property type="protein sequence ID" value="GMA21891.1"/>
    <property type="molecule type" value="Genomic_DNA"/>
</dbReference>
<name>A0ABQ6HTZ1_9MICO</name>
<keyword evidence="3" id="KW-1185">Reference proteome</keyword>
<reference evidence="3" key="1">
    <citation type="journal article" date="2019" name="Int. J. Syst. Evol. Microbiol.">
        <title>The Global Catalogue of Microorganisms (GCM) 10K type strain sequencing project: providing services to taxonomists for standard genome sequencing and annotation.</title>
        <authorList>
            <consortium name="The Broad Institute Genomics Platform"/>
            <consortium name="The Broad Institute Genome Sequencing Center for Infectious Disease"/>
            <person name="Wu L."/>
            <person name="Ma J."/>
        </authorList>
    </citation>
    <scope>NUCLEOTIDE SEQUENCE [LARGE SCALE GENOMIC DNA]</scope>
    <source>
        <strain evidence="3">NBRC 105830</strain>
    </source>
</reference>
<dbReference type="Proteomes" id="UP001157109">
    <property type="component" value="Unassembled WGS sequence"/>
</dbReference>
<evidence type="ECO:0000313" key="3">
    <source>
        <dbReference type="Proteomes" id="UP001157109"/>
    </source>
</evidence>
<feature type="region of interest" description="Disordered" evidence="1">
    <location>
        <begin position="61"/>
        <end position="82"/>
    </location>
</feature>
<feature type="compositionally biased region" description="Low complexity" evidence="1">
    <location>
        <begin position="67"/>
        <end position="82"/>
    </location>
</feature>
<proteinExistence type="predicted"/>
<evidence type="ECO:0000256" key="1">
    <source>
        <dbReference type="SAM" id="MobiDB-lite"/>
    </source>
</evidence>
<comment type="caution">
    <text evidence="2">The sequence shown here is derived from an EMBL/GenBank/DDBJ whole genome shotgun (WGS) entry which is preliminary data.</text>
</comment>
<protein>
    <submittedName>
        <fullName evidence="2">Uncharacterized protein</fullName>
    </submittedName>
</protein>